<evidence type="ECO:0000313" key="2">
    <source>
        <dbReference type="EMBL" id="MFC7186258.1"/>
    </source>
</evidence>
<organism evidence="2 3">
    <name type="scientific">Halorubrum yunnanense</name>
    <dbReference type="NCBI Taxonomy" id="1526162"/>
    <lineage>
        <taxon>Archaea</taxon>
        <taxon>Methanobacteriati</taxon>
        <taxon>Methanobacteriota</taxon>
        <taxon>Stenosarchaea group</taxon>
        <taxon>Halobacteria</taxon>
        <taxon>Halobacteriales</taxon>
        <taxon>Haloferacaceae</taxon>
        <taxon>Halorubrum</taxon>
    </lineage>
</organism>
<keyword evidence="3" id="KW-1185">Reference proteome</keyword>
<gene>
    <name evidence="2" type="ORF">ACFQMK_04990</name>
</gene>
<feature type="transmembrane region" description="Helical" evidence="1">
    <location>
        <begin position="36"/>
        <end position="53"/>
    </location>
</feature>
<feature type="transmembrane region" description="Helical" evidence="1">
    <location>
        <begin position="59"/>
        <end position="78"/>
    </location>
</feature>
<comment type="caution">
    <text evidence="2">The sequence shown here is derived from an EMBL/GenBank/DDBJ whole genome shotgun (WGS) entry which is preliminary data.</text>
</comment>
<protein>
    <recommendedName>
        <fullName evidence="4">DUF202 domain-containing protein</fullName>
    </recommendedName>
</protein>
<name>A0ABD5Y9U3_9EURY</name>
<reference evidence="2 3" key="1">
    <citation type="journal article" date="2019" name="Int. J. Syst. Evol. Microbiol.">
        <title>The Global Catalogue of Microorganisms (GCM) 10K type strain sequencing project: providing services to taxonomists for standard genome sequencing and annotation.</title>
        <authorList>
            <consortium name="The Broad Institute Genomics Platform"/>
            <consortium name="The Broad Institute Genome Sequencing Center for Infectious Disease"/>
            <person name="Wu L."/>
            <person name="Ma J."/>
        </authorList>
    </citation>
    <scope>NUCLEOTIDE SEQUENCE [LARGE SCALE GENOMIC DNA]</scope>
    <source>
        <strain evidence="2 3">Q85</strain>
    </source>
</reference>
<proteinExistence type="predicted"/>
<dbReference type="EMBL" id="JBHSZZ010000021">
    <property type="protein sequence ID" value="MFC7186258.1"/>
    <property type="molecule type" value="Genomic_DNA"/>
</dbReference>
<keyword evidence="1" id="KW-0812">Transmembrane</keyword>
<accession>A0ABD5Y9U3</accession>
<evidence type="ECO:0000256" key="1">
    <source>
        <dbReference type="SAM" id="Phobius"/>
    </source>
</evidence>
<feature type="transmembrane region" description="Helical" evidence="1">
    <location>
        <begin position="150"/>
        <end position="171"/>
    </location>
</feature>
<evidence type="ECO:0000313" key="3">
    <source>
        <dbReference type="Proteomes" id="UP001596390"/>
    </source>
</evidence>
<dbReference type="Proteomes" id="UP001596390">
    <property type="component" value="Unassembled WGS sequence"/>
</dbReference>
<dbReference type="RefSeq" id="WP_267663225.1">
    <property type="nucleotide sequence ID" value="NZ_JAODIX010000021.1"/>
</dbReference>
<sequence length="173" mass="19757">MDDFVDFRQEMIEGAIQTQSQLSELRSELMSSLSRDLFRTFGFIIVISAGLVIRVNEVLGENAIFAISSLIVGGYTVITHRRIKGIEKQYVVQTENHKNLETFYDRFFDEDELQNFGVKLSAEVPTRLDSCILPDQGNDEMTRRFRRDIAMYYLLLAGMAVLAAILFLAIFSP</sequence>
<keyword evidence="1" id="KW-0472">Membrane</keyword>
<dbReference type="AlphaFoldDB" id="A0ABD5Y9U3"/>
<evidence type="ECO:0008006" key="4">
    <source>
        <dbReference type="Google" id="ProtNLM"/>
    </source>
</evidence>
<keyword evidence="1" id="KW-1133">Transmembrane helix</keyword>